<feature type="transmembrane region" description="Helical" evidence="1">
    <location>
        <begin position="97"/>
        <end position="116"/>
    </location>
</feature>
<dbReference type="PANTHER" id="PTHR40547">
    <property type="entry name" value="SLL0298 PROTEIN"/>
    <property type="match status" value="1"/>
</dbReference>
<dbReference type="OrthoDB" id="7360463at2"/>
<dbReference type="EMBL" id="MASI01000001">
    <property type="protein sequence ID" value="ODA68597.1"/>
    <property type="molecule type" value="Genomic_DNA"/>
</dbReference>
<name>A0A1E2S297_9HYPH</name>
<feature type="domain" description="DUF2062" evidence="2">
    <location>
        <begin position="27"/>
        <end position="171"/>
    </location>
</feature>
<protein>
    <recommendedName>
        <fullName evidence="2">DUF2062 domain-containing protein</fullName>
    </recommendedName>
</protein>
<keyword evidence="1" id="KW-1133">Transmembrane helix</keyword>
<evidence type="ECO:0000256" key="1">
    <source>
        <dbReference type="SAM" id="Phobius"/>
    </source>
</evidence>
<dbReference type="AlphaFoldDB" id="A0A1E2S297"/>
<dbReference type="PATRIC" id="fig|1177755.3.peg.423"/>
<evidence type="ECO:0000259" key="2">
    <source>
        <dbReference type="Pfam" id="PF09835"/>
    </source>
</evidence>
<gene>
    <name evidence="3" type="ORF">A7A08_00427</name>
</gene>
<keyword evidence="1" id="KW-0472">Membrane</keyword>
<accession>A0A1E2S297</accession>
<feature type="transmembrane region" description="Helical" evidence="1">
    <location>
        <begin position="39"/>
        <end position="58"/>
    </location>
</feature>
<feature type="transmembrane region" description="Helical" evidence="1">
    <location>
        <begin position="64"/>
        <end position="85"/>
    </location>
</feature>
<dbReference type="STRING" id="1177755.A7A08_00427"/>
<dbReference type="InterPro" id="IPR018639">
    <property type="entry name" value="DUF2062"/>
</dbReference>
<keyword evidence="4" id="KW-1185">Reference proteome</keyword>
<organism evidence="3 4">
    <name type="scientific">Methyloligella halotolerans</name>
    <dbReference type="NCBI Taxonomy" id="1177755"/>
    <lineage>
        <taxon>Bacteria</taxon>
        <taxon>Pseudomonadati</taxon>
        <taxon>Pseudomonadota</taxon>
        <taxon>Alphaproteobacteria</taxon>
        <taxon>Hyphomicrobiales</taxon>
        <taxon>Hyphomicrobiaceae</taxon>
        <taxon>Methyloligella</taxon>
    </lineage>
</organism>
<sequence length="188" mass="21388">MLFKRRQAESFWTKARVHLWPRRSWSRSTRYVKHRVTRINATPHVIALGFAAGCFISATPFVGFHMIGAALIAWMIGGSIIAGLLGTFVGNPLTYPFFWFASFKVGTVILGTSGTHTHTDFSGEFFSSSWDKIWPILKPTIVGCVPVGLVLFAIFYFATRWAVQVYQERRKQRFQLRQLQRDQAIGAQ</sequence>
<reference evidence="3 4" key="1">
    <citation type="submission" date="2016-07" db="EMBL/GenBank/DDBJ databases">
        <title>Draft genome sequence of Methyloligella halotolerans C2T (VKM B-2706T=CCUG 61687T=DSM 25045T), a halotolerant polyhydroxybutyrate accumulating methylotroph.</title>
        <authorList>
            <person name="Vasilenko O.V."/>
            <person name="Doronina N.V."/>
            <person name="Poroshina M.N."/>
            <person name="Tarlachkov S.V."/>
            <person name="Trotsenko Y.A."/>
        </authorList>
    </citation>
    <scope>NUCLEOTIDE SEQUENCE [LARGE SCALE GENOMIC DNA]</scope>
    <source>
        <strain evidence="3 4">VKM B-2706</strain>
    </source>
</reference>
<proteinExistence type="predicted"/>
<dbReference type="PANTHER" id="PTHR40547:SF1">
    <property type="entry name" value="SLL0298 PROTEIN"/>
    <property type="match status" value="1"/>
</dbReference>
<evidence type="ECO:0000313" key="3">
    <source>
        <dbReference type="EMBL" id="ODA68597.1"/>
    </source>
</evidence>
<dbReference type="Pfam" id="PF09835">
    <property type="entry name" value="DUF2062"/>
    <property type="match status" value="1"/>
</dbReference>
<evidence type="ECO:0000313" key="4">
    <source>
        <dbReference type="Proteomes" id="UP000095087"/>
    </source>
</evidence>
<dbReference type="Proteomes" id="UP000095087">
    <property type="component" value="Unassembled WGS sequence"/>
</dbReference>
<feature type="transmembrane region" description="Helical" evidence="1">
    <location>
        <begin position="136"/>
        <end position="163"/>
    </location>
</feature>
<keyword evidence="1" id="KW-0812">Transmembrane</keyword>
<comment type="caution">
    <text evidence="3">The sequence shown here is derived from an EMBL/GenBank/DDBJ whole genome shotgun (WGS) entry which is preliminary data.</text>
</comment>